<dbReference type="Proteomes" id="UP001328107">
    <property type="component" value="Unassembled WGS sequence"/>
</dbReference>
<feature type="non-terminal residue" evidence="2">
    <location>
        <position position="1"/>
    </location>
</feature>
<keyword evidence="1" id="KW-0472">Membrane</keyword>
<sequence>SAYLDSDVLQLDLRLILLLEVRLIVEEIGKEGRFNGEESSRDVHHPLANLHCDRTRSFLREVVFSHFLDPVHCIHSDVSLEENLVVFDESLRSVDQVRQHGEVFLSVGAVTLLVLCLVLILHGRIRIRPV</sequence>
<protein>
    <submittedName>
        <fullName evidence="2">Uncharacterized protein</fullName>
    </submittedName>
</protein>
<evidence type="ECO:0000313" key="3">
    <source>
        <dbReference type="Proteomes" id="UP001328107"/>
    </source>
</evidence>
<feature type="non-terminal residue" evidence="2">
    <location>
        <position position="130"/>
    </location>
</feature>
<proteinExistence type="predicted"/>
<name>A0AAN5I9G0_9BILA</name>
<reference evidence="3" key="1">
    <citation type="submission" date="2022-10" db="EMBL/GenBank/DDBJ databases">
        <title>Genome assembly of Pristionchus species.</title>
        <authorList>
            <person name="Yoshida K."/>
            <person name="Sommer R.J."/>
        </authorList>
    </citation>
    <scope>NUCLEOTIDE SEQUENCE [LARGE SCALE GENOMIC DNA]</scope>
    <source>
        <strain evidence="3">RS5460</strain>
    </source>
</reference>
<dbReference type="EMBL" id="BTRK01000005">
    <property type="protein sequence ID" value="GMR56399.1"/>
    <property type="molecule type" value="Genomic_DNA"/>
</dbReference>
<evidence type="ECO:0000313" key="2">
    <source>
        <dbReference type="EMBL" id="GMR56399.1"/>
    </source>
</evidence>
<keyword evidence="1" id="KW-1133">Transmembrane helix</keyword>
<keyword evidence="1" id="KW-0812">Transmembrane</keyword>
<dbReference type="AlphaFoldDB" id="A0AAN5I9G0"/>
<comment type="caution">
    <text evidence="2">The sequence shown here is derived from an EMBL/GenBank/DDBJ whole genome shotgun (WGS) entry which is preliminary data.</text>
</comment>
<evidence type="ECO:0000256" key="1">
    <source>
        <dbReference type="SAM" id="Phobius"/>
    </source>
</evidence>
<organism evidence="2 3">
    <name type="scientific">Pristionchus mayeri</name>
    <dbReference type="NCBI Taxonomy" id="1317129"/>
    <lineage>
        <taxon>Eukaryota</taxon>
        <taxon>Metazoa</taxon>
        <taxon>Ecdysozoa</taxon>
        <taxon>Nematoda</taxon>
        <taxon>Chromadorea</taxon>
        <taxon>Rhabditida</taxon>
        <taxon>Rhabditina</taxon>
        <taxon>Diplogasteromorpha</taxon>
        <taxon>Diplogasteroidea</taxon>
        <taxon>Neodiplogasteridae</taxon>
        <taxon>Pristionchus</taxon>
    </lineage>
</organism>
<feature type="transmembrane region" description="Helical" evidence="1">
    <location>
        <begin position="103"/>
        <end position="121"/>
    </location>
</feature>
<gene>
    <name evidence="2" type="ORF">PMAYCL1PPCAC_26594</name>
</gene>
<accession>A0AAN5I9G0</accession>
<keyword evidence="3" id="KW-1185">Reference proteome</keyword>